<keyword evidence="5" id="KW-0547">Nucleotide-binding</keyword>
<dbReference type="InterPro" id="IPR003594">
    <property type="entry name" value="HATPase_dom"/>
</dbReference>
<dbReference type="SUPFAM" id="SSF47384">
    <property type="entry name" value="Homodimeric domain of signal transducing histidine kinase"/>
    <property type="match status" value="1"/>
</dbReference>
<feature type="domain" description="Histidine kinase" evidence="9">
    <location>
        <begin position="333"/>
        <end position="550"/>
    </location>
</feature>
<keyword evidence="11" id="KW-1185">Reference proteome</keyword>
<comment type="catalytic activity">
    <reaction evidence="1">
        <text>ATP + protein L-histidine = ADP + protein N-phospho-L-histidine.</text>
        <dbReference type="EC" id="2.7.13.3"/>
    </reaction>
</comment>
<keyword evidence="3" id="KW-0597">Phosphoprotein</keyword>
<accession>A0A6N6N5L8</accession>
<organism evidence="10 11">
    <name type="scientific">Pseudodesulfovibrio senegalensis</name>
    <dbReference type="NCBI Taxonomy" id="1721087"/>
    <lineage>
        <taxon>Bacteria</taxon>
        <taxon>Pseudomonadati</taxon>
        <taxon>Thermodesulfobacteriota</taxon>
        <taxon>Desulfovibrionia</taxon>
        <taxon>Desulfovibrionales</taxon>
        <taxon>Desulfovibrionaceae</taxon>
    </lineage>
</organism>
<dbReference type="Gene3D" id="3.30.565.10">
    <property type="entry name" value="Histidine kinase-like ATPase, C-terminal domain"/>
    <property type="match status" value="1"/>
</dbReference>
<dbReference type="Proteomes" id="UP000438699">
    <property type="component" value="Unassembled WGS sequence"/>
</dbReference>
<name>A0A6N6N5L8_9BACT</name>
<dbReference type="Gene3D" id="1.10.287.130">
    <property type="match status" value="1"/>
</dbReference>
<dbReference type="PANTHER" id="PTHR43065">
    <property type="entry name" value="SENSOR HISTIDINE KINASE"/>
    <property type="match status" value="1"/>
</dbReference>
<evidence type="ECO:0000256" key="2">
    <source>
        <dbReference type="ARBA" id="ARBA00012438"/>
    </source>
</evidence>
<protein>
    <recommendedName>
        <fullName evidence="2">histidine kinase</fullName>
        <ecNumber evidence="2">2.7.13.3</ecNumber>
    </recommendedName>
</protein>
<dbReference type="EMBL" id="WAIE01000001">
    <property type="protein sequence ID" value="KAB1443183.1"/>
    <property type="molecule type" value="Genomic_DNA"/>
</dbReference>
<dbReference type="Pfam" id="PF00512">
    <property type="entry name" value="HisKA"/>
    <property type="match status" value="1"/>
</dbReference>
<dbReference type="Pfam" id="PF02518">
    <property type="entry name" value="HATPase_c"/>
    <property type="match status" value="1"/>
</dbReference>
<dbReference type="InterPro" id="IPR036890">
    <property type="entry name" value="HATPase_C_sf"/>
</dbReference>
<keyword evidence="4" id="KW-0808">Transferase</keyword>
<evidence type="ECO:0000256" key="5">
    <source>
        <dbReference type="ARBA" id="ARBA00022741"/>
    </source>
</evidence>
<dbReference type="AlphaFoldDB" id="A0A6N6N5L8"/>
<evidence type="ECO:0000313" key="10">
    <source>
        <dbReference type="EMBL" id="KAB1443183.1"/>
    </source>
</evidence>
<evidence type="ECO:0000256" key="8">
    <source>
        <dbReference type="ARBA" id="ARBA00023012"/>
    </source>
</evidence>
<dbReference type="SUPFAM" id="SSF55874">
    <property type="entry name" value="ATPase domain of HSP90 chaperone/DNA topoisomerase II/histidine kinase"/>
    <property type="match status" value="1"/>
</dbReference>
<dbReference type="InterPro" id="IPR036097">
    <property type="entry name" value="HisK_dim/P_sf"/>
</dbReference>
<proteinExistence type="predicted"/>
<dbReference type="EC" id="2.7.13.3" evidence="2"/>
<dbReference type="OrthoDB" id="9777714at2"/>
<dbReference type="GO" id="GO:0000155">
    <property type="term" value="F:phosphorelay sensor kinase activity"/>
    <property type="evidence" value="ECO:0007669"/>
    <property type="project" value="InterPro"/>
</dbReference>
<comment type="caution">
    <text evidence="10">The sequence shown here is derived from an EMBL/GenBank/DDBJ whole genome shotgun (WGS) entry which is preliminary data.</text>
</comment>
<evidence type="ECO:0000256" key="7">
    <source>
        <dbReference type="ARBA" id="ARBA00022840"/>
    </source>
</evidence>
<dbReference type="PANTHER" id="PTHR43065:SF46">
    <property type="entry name" value="C4-DICARBOXYLATE TRANSPORT SENSOR PROTEIN DCTB"/>
    <property type="match status" value="1"/>
</dbReference>
<dbReference type="SMART" id="SM00388">
    <property type="entry name" value="HisKA"/>
    <property type="match status" value="1"/>
</dbReference>
<dbReference type="InterPro" id="IPR003661">
    <property type="entry name" value="HisK_dim/P_dom"/>
</dbReference>
<dbReference type="PROSITE" id="PS50109">
    <property type="entry name" value="HIS_KIN"/>
    <property type="match status" value="1"/>
</dbReference>
<evidence type="ECO:0000256" key="3">
    <source>
        <dbReference type="ARBA" id="ARBA00022553"/>
    </source>
</evidence>
<dbReference type="SMART" id="SM00387">
    <property type="entry name" value="HATPase_c"/>
    <property type="match status" value="1"/>
</dbReference>
<evidence type="ECO:0000256" key="6">
    <source>
        <dbReference type="ARBA" id="ARBA00022777"/>
    </source>
</evidence>
<keyword evidence="8" id="KW-0902">Two-component regulatory system</keyword>
<dbReference type="PRINTS" id="PR00344">
    <property type="entry name" value="BCTRLSENSOR"/>
</dbReference>
<dbReference type="RefSeq" id="WP_151149515.1">
    <property type="nucleotide sequence ID" value="NZ_WAIE01000001.1"/>
</dbReference>
<dbReference type="GO" id="GO:0005524">
    <property type="term" value="F:ATP binding"/>
    <property type="evidence" value="ECO:0007669"/>
    <property type="project" value="UniProtKB-KW"/>
</dbReference>
<dbReference type="Gene3D" id="3.30.450.20">
    <property type="entry name" value="PAS domain"/>
    <property type="match status" value="1"/>
</dbReference>
<evidence type="ECO:0000259" key="9">
    <source>
        <dbReference type="PROSITE" id="PS50109"/>
    </source>
</evidence>
<gene>
    <name evidence="10" type="ORF">F8A88_02650</name>
</gene>
<reference evidence="10 11" key="1">
    <citation type="journal article" date="2017" name="Int. J. Syst. Evol. Microbiol.">
        <title>Desulfovibrio senegalensis sp. nov., a mesophilic sulfate reducer isolated from marine sediment.</title>
        <authorList>
            <person name="Thioye A."/>
            <person name="Gam Z.B.A."/>
            <person name="Mbengue M."/>
            <person name="Cayol J.L."/>
            <person name="Joseph-Bartoli M."/>
            <person name="Toure-Kane C."/>
            <person name="Labat M."/>
        </authorList>
    </citation>
    <scope>NUCLEOTIDE SEQUENCE [LARGE SCALE GENOMIC DNA]</scope>
    <source>
        <strain evidence="10 11">DSM 101509</strain>
    </source>
</reference>
<dbReference type="InterPro" id="IPR004358">
    <property type="entry name" value="Sig_transdc_His_kin-like_C"/>
</dbReference>
<dbReference type="InterPro" id="IPR005467">
    <property type="entry name" value="His_kinase_dom"/>
</dbReference>
<sequence length="553" mass="60858">MTRLNKKYSTLRLKLMGVTLCFALLPLAALGHFIHAQFSSTLQEKTTGNLRLVVGNKRDTIDMFLNERISQLKNLAYSHDFRTMSDPGQLARIFETIQSNSGSFIDLGIIDSAGQHTAYVGPYALHKINYAREPWFHKVMLKGVFISDVFMGFRNFPHFIIAVRRQQGERCWVLRATIDSDVFTRLVRNVQVGRKGDAFLVNASQILQTPSRFAGPVLSRTSQFTVDPKQEIAIMHWKDGNDSMLAGVAALEHTNWRLVVTLSPTEEMSPLVKTQSITFGLIGLGMIMILGASYLTTGSLLQKLTQAEEEKARMDATVIQANKMASLGKLATGVAHEINNPLTIIREGAGWIRDIITDGELGDSPAVDELAEAVDDIDRHVERARTVTHRMLGFARRMEPVQEDVDINGLIRQTAGFLENEARLRNMEIVFDFDPTLPGVTTDANQLQQAVLNLMENAIDAMGNNGVLTVATGTSGNTIRISVSDTGPGIAQENLNKVFDPFFTTKPVGEGTGLGLSIIYSTMQRLGGKISVSSPSGQGATFTITLPLHPEQQ</sequence>
<keyword evidence="7" id="KW-0067">ATP-binding</keyword>
<dbReference type="CDD" id="cd00082">
    <property type="entry name" value="HisKA"/>
    <property type="match status" value="1"/>
</dbReference>
<evidence type="ECO:0000256" key="4">
    <source>
        <dbReference type="ARBA" id="ARBA00022679"/>
    </source>
</evidence>
<keyword evidence="6 10" id="KW-0418">Kinase</keyword>
<evidence type="ECO:0000256" key="1">
    <source>
        <dbReference type="ARBA" id="ARBA00000085"/>
    </source>
</evidence>
<evidence type="ECO:0000313" key="11">
    <source>
        <dbReference type="Proteomes" id="UP000438699"/>
    </source>
</evidence>